<dbReference type="Pfam" id="PF13609">
    <property type="entry name" value="Porin_4"/>
    <property type="match status" value="1"/>
</dbReference>
<reference evidence="14" key="1">
    <citation type="submission" date="2006-12" db="EMBL/GenBank/DDBJ databases">
        <title>Complete sequence of chromosome 1 of Verminephrobacter eiseniae EF01-2.</title>
        <authorList>
            <person name="Copeland A."/>
            <person name="Lucas S."/>
            <person name="Lapidus A."/>
            <person name="Barry K."/>
            <person name="Detter J.C."/>
            <person name="Glavina del Rio T."/>
            <person name="Dalin E."/>
            <person name="Tice H."/>
            <person name="Pitluck S."/>
            <person name="Chertkov O."/>
            <person name="Brettin T."/>
            <person name="Bruce D."/>
            <person name="Han C."/>
            <person name="Tapia R."/>
            <person name="Gilna P."/>
            <person name="Schmutz J."/>
            <person name="Larimer F."/>
            <person name="Land M."/>
            <person name="Hauser L."/>
            <person name="Kyrpides N."/>
            <person name="Kim E."/>
            <person name="Stahl D."/>
            <person name="Richardson P."/>
        </authorList>
    </citation>
    <scope>NUCLEOTIDE SEQUENCE [LARGE SCALE GENOMIC DNA]</scope>
    <source>
        <strain evidence="14">EF01-2</strain>
    </source>
</reference>
<dbReference type="AlphaFoldDB" id="A1WSN6"/>
<dbReference type="GO" id="GO:0015288">
    <property type="term" value="F:porin activity"/>
    <property type="evidence" value="ECO:0007669"/>
    <property type="project" value="UniProtKB-KW"/>
</dbReference>
<dbReference type="Gene3D" id="2.40.160.10">
    <property type="entry name" value="Porin"/>
    <property type="match status" value="1"/>
</dbReference>
<dbReference type="InterPro" id="IPR033900">
    <property type="entry name" value="Gram_neg_porin_domain"/>
</dbReference>
<evidence type="ECO:0000256" key="8">
    <source>
        <dbReference type="ARBA" id="ARBA00023114"/>
    </source>
</evidence>
<evidence type="ECO:0000313" key="13">
    <source>
        <dbReference type="EMBL" id="ABM60643.1"/>
    </source>
</evidence>
<dbReference type="GO" id="GO:0006811">
    <property type="term" value="P:monoatomic ion transport"/>
    <property type="evidence" value="ECO:0007669"/>
    <property type="project" value="UniProtKB-KW"/>
</dbReference>
<evidence type="ECO:0000256" key="4">
    <source>
        <dbReference type="ARBA" id="ARBA00022452"/>
    </source>
</evidence>
<keyword evidence="14" id="KW-1185">Reference proteome</keyword>
<accession>A1WSN6</accession>
<name>A1WSN6_VEREI</name>
<keyword evidence="10" id="KW-0998">Cell outer membrane</keyword>
<keyword evidence="4" id="KW-1134">Transmembrane beta strand</keyword>
<dbReference type="HOGENOM" id="CLU_038238_2_0_4"/>
<dbReference type="EMBL" id="CP000542">
    <property type="protein sequence ID" value="ABM60643.1"/>
    <property type="molecule type" value="Genomic_DNA"/>
</dbReference>
<dbReference type="STRING" id="391735.Veis_4956"/>
<dbReference type="KEGG" id="vei:Veis_4956"/>
<protein>
    <submittedName>
        <fullName evidence="13">Porin, Gram-negative type</fullName>
    </submittedName>
</protein>
<dbReference type="SUPFAM" id="SSF56935">
    <property type="entry name" value="Porins"/>
    <property type="match status" value="1"/>
</dbReference>
<dbReference type="GO" id="GO:0009279">
    <property type="term" value="C:cell outer membrane"/>
    <property type="evidence" value="ECO:0007669"/>
    <property type="project" value="UniProtKB-SubCell"/>
</dbReference>
<keyword evidence="3" id="KW-0813">Transport</keyword>
<proteinExistence type="predicted"/>
<keyword evidence="7" id="KW-0406">Ion transport</keyword>
<gene>
    <name evidence="13" type="ordered locus">Veis_4956</name>
</gene>
<dbReference type="eggNOG" id="COG3203">
    <property type="taxonomic scope" value="Bacteria"/>
</dbReference>
<dbReference type="InterPro" id="IPR023614">
    <property type="entry name" value="Porin_dom_sf"/>
</dbReference>
<evidence type="ECO:0000256" key="1">
    <source>
        <dbReference type="ARBA" id="ARBA00004571"/>
    </source>
</evidence>
<evidence type="ECO:0000313" key="14">
    <source>
        <dbReference type="Proteomes" id="UP000000374"/>
    </source>
</evidence>
<organism evidence="13 14">
    <name type="scientific">Verminephrobacter eiseniae (strain EF01-2)</name>
    <dbReference type="NCBI Taxonomy" id="391735"/>
    <lineage>
        <taxon>Bacteria</taxon>
        <taxon>Pseudomonadati</taxon>
        <taxon>Pseudomonadota</taxon>
        <taxon>Betaproteobacteria</taxon>
        <taxon>Burkholderiales</taxon>
        <taxon>Comamonadaceae</taxon>
        <taxon>Verminephrobacter</taxon>
    </lineage>
</organism>
<feature type="domain" description="Porin" evidence="12">
    <location>
        <begin position="9"/>
        <end position="315"/>
    </location>
</feature>
<dbReference type="Proteomes" id="UP000000374">
    <property type="component" value="Chromosome"/>
</dbReference>
<dbReference type="OrthoDB" id="5289162at2"/>
<feature type="signal peptide" evidence="11">
    <location>
        <begin position="1"/>
        <end position="20"/>
    </location>
</feature>
<evidence type="ECO:0000256" key="2">
    <source>
        <dbReference type="ARBA" id="ARBA00011233"/>
    </source>
</evidence>
<comment type="subunit">
    <text evidence="2">Homotrimer.</text>
</comment>
<evidence type="ECO:0000256" key="10">
    <source>
        <dbReference type="ARBA" id="ARBA00023237"/>
    </source>
</evidence>
<evidence type="ECO:0000256" key="7">
    <source>
        <dbReference type="ARBA" id="ARBA00023065"/>
    </source>
</evidence>
<evidence type="ECO:0000259" key="12">
    <source>
        <dbReference type="Pfam" id="PF13609"/>
    </source>
</evidence>
<feature type="chain" id="PRO_5002640834" evidence="11">
    <location>
        <begin position="21"/>
        <end position="347"/>
    </location>
</feature>
<evidence type="ECO:0000256" key="3">
    <source>
        <dbReference type="ARBA" id="ARBA00022448"/>
    </source>
</evidence>
<dbReference type="GO" id="GO:0046930">
    <property type="term" value="C:pore complex"/>
    <property type="evidence" value="ECO:0007669"/>
    <property type="project" value="UniProtKB-KW"/>
</dbReference>
<evidence type="ECO:0000256" key="5">
    <source>
        <dbReference type="ARBA" id="ARBA00022692"/>
    </source>
</evidence>
<keyword evidence="8" id="KW-0626">Porin</keyword>
<dbReference type="CDD" id="cd00342">
    <property type="entry name" value="gram_neg_porins"/>
    <property type="match status" value="1"/>
</dbReference>
<keyword evidence="9" id="KW-0472">Membrane</keyword>
<comment type="subcellular location">
    <subcellularLocation>
        <location evidence="1">Cell outer membrane</location>
        <topology evidence="1">Multi-pass membrane protein</topology>
    </subcellularLocation>
</comment>
<dbReference type="PANTHER" id="PTHR34501">
    <property type="entry name" value="PROTEIN YDDL-RELATED"/>
    <property type="match status" value="1"/>
</dbReference>
<evidence type="ECO:0000256" key="9">
    <source>
        <dbReference type="ARBA" id="ARBA00023136"/>
    </source>
</evidence>
<keyword evidence="5" id="KW-0812">Transmembrane</keyword>
<dbReference type="RefSeq" id="WP_011812621.1">
    <property type="nucleotide sequence ID" value="NC_008786.1"/>
</dbReference>
<evidence type="ECO:0000256" key="6">
    <source>
        <dbReference type="ARBA" id="ARBA00022729"/>
    </source>
</evidence>
<dbReference type="InterPro" id="IPR050298">
    <property type="entry name" value="Gram-neg_bact_OMP"/>
</dbReference>
<sequence>MKRWVVTWVVVAASASPAYAQSSVRISGSVYGGVGLNWGGPSRTHLAGPGSIMFSGKEDMGGGNAVLFKLENGFNAGTGTNASATTFFDKQSFVGLQGDWGTLRAGRVYTPAFATLALVADPSGTFSVLTSTGLMESHGVRLNNGIIYNSPGFDPWTYRRTGVYGALAHYFGESSTGGASRNAATGLNLGYGKGPLVLELSHQRTNRYTSERQDVDARSTLLAANYDFGPVTGYIAYSDNDARNVIAGVKTKDSNDLLLGATVPVGAGLVTVLYVRKHDKRAIDNDANLIGAAYDYPLSKRTKFTIGYARIHNENPANHYKLANGYTGTTAANGGTSAVQLGVTYRF</sequence>
<dbReference type="PANTHER" id="PTHR34501:SF9">
    <property type="entry name" value="MAJOR OUTER MEMBRANE PROTEIN P.IA"/>
    <property type="match status" value="1"/>
</dbReference>
<evidence type="ECO:0000256" key="11">
    <source>
        <dbReference type="SAM" id="SignalP"/>
    </source>
</evidence>
<dbReference type="GeneID" id="76463213"/>
<keyword evidence="6 11" id="KW-0732">Signal</keyword>